<dbReference type="AlphaFoldDB" id="A0A8J7PIM8"/>
<dbReference type="InterPro" id="IPR047296">
    <property type="entry name" value="GIY-YIG_UvrC_Cho"/>
</dbReference>
<keyword evidence="5 7" id="KW-0234">DNA repair</keyword>
<evidence type="ECO:0000256" key="1">
    <source>
        <dbReference type="ARBA" id="ARBA00022490"/>
    </source>
</evidence>
<feature type="domain" description="UVR" evidence="8">
    <location>
        <begin position="214"/>
        <end position="249"/>
    </location>
</feature>
<comment type="function">
    <text evidence="7">The UvrABC repair system catalyzes the recognition and processing of DNA lesions. UvrC both incises the 5' and 3' sides of the lesion. The N-terminal half is responsible for the 3' incision and the C-terminal half is responsible for the 5' incision.</text>
</comment>
<gene>
    <name evidence="7 11" type="primary">uvrC</name>
    <name evidence="11" type="ORF">J0H12_02920</name>
</gene>
<dbReference type="InterPro" id="IPR001162">
    <property type="entry name" value="UvrC_RNase_H_dom"/>
</dbReference>
<sequence>MTHSPSFQTSLEQGVSIIAMHVKTLSPSPGVYRMINQQAEVLYVGKAKNLKKRVHSYTQAYRLPNRLQRMVAETHTMEFITTHTEVEALLLEANLIKRLKPRYNILLKDNKFFSYILLSNHEWPSLTKHRGAKTLPGTYFGPFASTYAVNQTLTTMYRIFKLRSCSDSFFASRKRPCLQYHIKRCTAPCTRYIKASDYEESVQQTKSFLEGKSHELQQNLSQRMHESSECQDYEKATHYRDQIRALTQIQAQQNINTALKEDTDVIAIASHGETTCIQIFFFRHGSNFGSHSFFPEHTKDLSIEEVLASFLTLFYQDTLPPQEILLSHPLKEQGLVEEALSLTAERKVNISIPQRGQRVKILRQALENADEALARHLSSNRSQLKILNEVADVFGLTNMPQRIEVYDNSHIQGTNAIGAMIVAGSQGFDKASYRKFTIKIDEEGAPTPGDDYGMMREVIRRRFSGSLAQDQSRNPFPHLLLIDGGIGHLNAVYEILENFGLSIPVVAIAKGPERNAGKETFFQPGRAPFSLEKHKTVLFYLQQLRDEAHRFAITFHRQKRTKTIERSMLDDILGIGSHRKKSLLRHFGSTREVARAGIEDLQSVKGISASLAQKIYDYFH</sequence>
<dbReference type="InterPro" id="IPR036876">
    <property type="entry name" value="UVR_dom_sf"/>
</dbReference>
<keyword evidence="3 7" id="KW-0228">DNA excision</keyword>
<dbReference type="PROSITE" id="PS50151">
    <property type="entry name" value="UVR"/>
    <property type="match status" value="1"/>
</dbReference>
<dbReference type="PANTHER" id="PTHR30562:SF1">
    <property type="entry name" value="UVRABC SYSTEM PROTEIN C"/>
    <property type="match status" value="1"/>
</dbReference>
<dbReference type="PROSITE" id="PS50165">
    <property type="entry name" value="UVRC"/>
    <property type="match status" value="1"/>
</dbReference>
<keyword evidence="6 7" id="KW-0742">SOS response</keyword>
<dbReference type="Pfam" id="PF08459">
    <property type="entry name" value="UvrC_RNaseH_dom"/>
    <property type="match status" value="1"/>
</dbReference>
<comment type="similarity">
    <text evidence="7">Belongs to the UvrC family.</text>
</comment>
<dbReference type="HAMAP" id="MF_00203">
    <property type="entry name" value="UvrC"/>
    <property type="match status" value="1"/>
</dbReference>
<dbReference type="Pfam" id="PF14520">
    <property type="entry name" value="HHH_5"/>
    <property type="match status" value="1"/>
</dbReference>
<dbReference type="EMBL" id="JAFKGL010000013">
    <property type="protein sequence ID" value="MBN9412865.1"/>
    <property type="molecule type" value="Genomic_DNA"/>
</dbReference>
<dbReference type="InterPro" id="IPR010994">
    <property type="entry name" value="RuvA_2-like"/>
</dbReference>
<dbReference type="Pfam" id="PF01541">
    <property type="entry name" value="GIY-YIG"/>
    <property type="match status" value="1"/>
</dbReference>
<reference evidence="11" key="1">
    <citation type="submission" date="2021-02" db="EMBL/GenBank/DDBJ databases">
        <title>Thiocyanate and organic carbon inputs drive convergent selection for specific autotrophic Afipia and Thiobacillus strains within complex microbiomes.</title>
        <authorList>
            <person name="Huddy R.J."/>
            <person name="Sachdeva R."/>
            <person name="Kadzinga F."/>
            <person name="Kantor R.S."/>
            <person name="Harrison S.T.L."/>
            <person name="Banfield J.F."/>
        </authorList>
    </citation>
    <scope>NUCLEOTIDE SEQUENCE</scope>
    <source>
        <strain evidence="11">SCN18_10_11_15_R4_P_38_20</strain>
    </source>
</reference>
<feature type="domain" description="UvrC family homology region profile" evidence="10">
    <location>
        <begin position="265"/>
        <end position="496"/>
    </location>
</feature>
<evidence type="ECO:0000256" key="7">
    <source>
        <dbReference type="HAMAP-Rule" id="MF_00203"/>
    </source>
</evidence>
<dbReference type="InterPro" id="IPR035901">
    <property type="entry name" value="GIY-YIG_endonuc_sf"/>
</dbReference>
<evidence type="ECO:0000256" key="2">
    <source>
        <dbReference type="ARBA" id="ARBA00022763"/>
    </source>
</evidence>
<comment type="caution">
    <text evidence="11">The sequence shown here is derived from an EMBL/GenBank/DDBJ whole genome shotgun (WGS) entry which is preliminary data.</text>
</comment>
<dbReference type="GO" id="GO:0009432">
    <property type="term" value="P:SOS response"/>
    <property type="evidence" value="ECO:0007669"/>
    <property type="project" value="UniProtKB-UniRule"/>
</dbReference>
<name>A0A8J7PIM8_9PROT</name>
<accession>A0A8J7PIM8</accession>
<dbReference type="SUPFAM" id="SSF46600">
    <property type="entry name" value="C-terminal UvrC-binding domain of UvrB"/>
    <property type="match status" value="1"/>
</dbReference>
<dbReference type="GO" id="GO:0009381">
    <property type="term" value="F:excinuclease ABC activity"/>
    <property type="evidence" value="ECO:0007669"/>
    <property type="project" value="UniProtKB-UniRule"/>
</dbReference>
<dbReference type="SUPFAM" id="SSF47781">
    <property type="entry name" value="RuvA domain 2-like"/>
    <property type="match status" value="1"/>
</dbReference>
<dbReference type="Gene3D" id="1.10.150.20">
    <property type="entry name" value="5' to 3' exonuclease, C-terminal subdomain"/>
    <property type="match status" value="1"/>
</dbReference>
<evidence type="ECO:0000259" key="9">
    <source>
        <dbReference type="PROSITE" id="PS50164"/>
    </source>
</evidence>
<dbReference type="SUPFAM" id="SSF82771">
    <property type="entry name" value="GIY-YIG endonuclease"/>
    <property type="match status" value="1"/>
</dbReference>
<dbReference type="Pfam" id="PF22920">
    <property type="entry name" value="UvrC_RNaseH"/>
    <property type="match status" value="1"/>
</dbReference>
<keyword evidence="1 7" id="KW-0963">Cytoplasm</keyword>
<keyword evidence="4 7" id="KW-0267">Excision nuclease</keyword>
<evidence type="ECO:0000256" key="4">
    <source>
        <dbReference type="ARBA" id="ARBA00022881"/>
    </source>
</evidence>
<evidence type="ECO:0000256" key="3">
    <source>
        <dbReference type="ARBA" id="ARBA00022769"/>
    </source>
</evidence>
<dbReference type="GO" id="GO:0006289">
    <property type="term" value="P:nucleotide-excision repair"/>
    <property type="evidence" value="ECO:0007669"/>
    <property type="project" value="UniProtKB-UniRule"/>
</dbReference>
<evidence type="ECO:0000256" key="5">
    <source>
        <dbReference type="ARBA" id="ARBA00023204"/>
    </source>
</evidence>
<evidence type="ECO:0000256" key="6">
    <source>
        <dbReference type="ARBA" id="ARBA00023236"/>
    </source>
</evidence>
<dbReference type="InterPro" id="IPR001943">
    <property type="entry name" value="UVR_dom"/>
</dbReference>
<organism evidence="11 12">
    <name type="scientific">Candidatus Paracaedimonas acanthamoebae</name>
    <dbReference type="NCBI Taxonomy" id="244581"/>
    <lineage>
        <taxon>Bacteria</taxon>
        <taxon>Pseudomonadati</taxon>
        <taxon>Pseudomonadota</taxon>
        <taxon>Alphaproteobacteria</taxon>
        <taxon>Holosporales</taxon>
        <taxon>Caedimonadaceae</taxon>
        <taxon>Candidatus Paracaedimonas</taxon>
    </lineage>
</organism>
<comment type="subcellular location">
    <subcellularLocation>
        <location evidence="7">Cytoplasm</location>
    </subcellularLocation>
</comment>
<dbReference type="GO" id="GO:0005737">
    <property type="term" value="C:cytoplasm"/>
    <property type="evidence" value="ECO:0007669"/>
    <property type="project" value="UniProtKB-SubCell"/>
</dbReference>
<dbReference type="PROSITE" id="PS50164">
    <property type="entry name" value="GIY_YIG"/>
    <property type="match status" value="1"/>
</dbReference>
<dbReference type="InterPro" id="IPR004791">
    <property type="entry name" value="UvrC"/>
</dbReference>
<dbReference type="SMART" id="SM00465">
    <property type="entry name" value="GIYc"/>
    <property type="match status" value="1"/>
</dbReference>
<dbReference type="CDD" id="cd10434">
    <property type="entry name" value="GIY-YIG_UvrC_Cho"/>
    <property type="match status" value="1"/>
</dbReference>
<dbReference type="PANTHER" id="PTHR30562">
    <property type="entry name" value="UVRC/OXIDOREDUCTASE"/>
    <property type="match status" value="1"/>
</dbReference>
<evidence type="ECO:0000259" key="8">
    <source>
        <dbReference type="PROSITE" id="PS50151"/>
    </source>
</evidence>
<feature type="domain" description="GIY-YIG" evidence="9">
    <location>
        <begin position="27"/>
        <end position="105"/>
    </location>
</feature>
<dbReference type="Proteomes" id="UP000664414">
    <property type="component" value="Unassembled WGS sequence"/>
</dbReference>
<dbReference type="GO" id="GO:0003677">
    <property type="term" value="F:DNA binding"/>
    <property type="evidence" value="ECO:0007669"/>
    <property type="project" value="UniProtKB-UniRule"/>
</dbReference>
<dbReference type="NCBIfam" id="TIGR00194">
    <property type="entry name" value="uvrC"/>
    <property type="match status" value="1"/>
</dbReference>
<dbReference type="FunFam" id="3.40.1440.10:FF:000001">
    <property type="entry name" value="UvrABC system protein C"/>
    <property type="match status" value="1"/>
</dbReference>
<dbReference type="InterPro" id="IPR050066">
    <property type="entry name" value="UvrABC_protein_C"/>
</dbReference>
<evidence type="ECO:0000313" key="12">
    <source>
        <dbReference type="Proteomes" id="UP000664414"/>
    </source>
</evidence>
<protein>
    <recommendedName>
        <fullName evidence="7">UvrABC system protein C</fullName>
        <shortName evidence="7">Protein UvrC</shortName>
    </recommendedName>
    <alternativeName>
        <fullName evidence="7">Excinuclease ABC subunit C</fullName>
    </alternativeName>
</protein>
<dbReference type="Pfam" id="PF02151">
    <property type="entry name" value="UVR"/>
    <property type="match status" value="1"/>
</dbReference>
<evidence type="ECO:0000313" key="11">
    <source>
        <dbReference type="EMBL" id="MBN9412865.1"/>
    </source>
</evidence>
<dbReference type="Gene3D" id="3.40.1440.10">
    <property type="entry name" value="GIY-YIG endonuclease"/>
    <property type="match status" value="1"/>
</dbReference>
<dbReference type="Gene3D" id="3.30.420.340">
    <property type="entry name" value="UvrC, RNAse H endonuclease domain"/>
    <property type="match status" value="1"/>
</dbReference>
<dbReference type="InterPro" id="IPR000305">
    <property type="entry name" value="GIY-YIG_endonuc"/>
</dbReference>
<keyword evidence="2 7" id="KW-0227">DNA damage</keyword>
<evidence type="ECO:0000259" key="10">
    <source>
        <dbReference type="PROSITE" id="PS50165"/>
    </source>
</evidence>
<dbReference type="GO" id="GO:0009380">
    <property type="term" value="C:excinuclease repair complex"/>
    <property type="evidence" value="ECO:0007669"/>
    <property type="project" value="InterPro"/>
</dbReference>
<proteinExistence type="inferred from homology"/>
<dbReference type="InterPro" id="IPR038476">
    <property type="entry name" value="UvrC_RNase_H_dom_sf"/>
</dbReference>
<comment type="subunit">
    <text evidence="7">Interacts with UvrB in an incision complex.</text>
</comment>